<reference evidence="4" key="1">
    <citation type="submission" date="2025-08" db="UniProtKB">
        <authorList>
            <consortium name="RefSeq"/>
        </authorList>
    </citation>
    <scope>IDENTIFICATION</scope>
    <source>
        <tissue evidence="4">Tentacle</tissue>
    </source>
</reference>
<dbReference type="InParanoid" id="A0A6P8I0V0"/>
<dbReference type="CDD" id="cd10527">
    <property type="entry name" value="SET_LSMT"/>
    <property type="match status" value="1"/>
</dbReference>
<keyword evidence="1" id="KW-1133">Transmembrane helix</keyword>
<evidence type="ECO:0000259" key="2">
    <source>
        <dbReference type="Pfam" id="PF09273"/>
    </source>
</evidence>
<feature type="transmembrane region" description="Helical" evidence="1">
    <location>
        <begin position="6"/>
        <end position="28"/>
    </location>
</feature>
<dbReference type="RefSeq" id="XP_031558502.1">
    <property type="nucleotide sequence ID" value="XM_031702642.1"/>
</dbReference>
<dbReference type="Gene3D" id="3.90.1410.10">
    <property type="entry name" value="set domain protein methyltransferase, domain 1"/>
    <property type="match status" value="1"/>
</dbReference>
<keyword evidence="1" id="KW-0472">Membrane</keyword>
<dbReference type="Proteomes" id="UP000515163">
    <property type="component" value="Unplaced"/>
</dbReference>
<evidence type="ECO:0000256" key="1">
    <source>
        <dbReference type="SAM" id="Phobius"/>
    </source>
</evidence>
<name>A0A6P8I0V0_ACTTE</name>
<sequence>MAKLDFYHYLKTLFSISLVAILYCSVFVQSSNQDLEGFTRWLNDHGSKFRCDFVGKSEGNVLKEVEVQADRRIHDGESVFMVPQSLLINSTVVDSSPLGPSLDLVSLTEPIISHEKDLEKQNILHIAQLSLFILYGVHTKDEMWLPYFKLLMMKERNCDVLWMWNDNELEELEDIALMKRVQKWREEIHMLATNIAPKLQAMGVFTSEIQEDDIKNAMCIAQSSSFNITSASGQPVRTLIPGLNFFRMNPTVKSSWWVKDGVLRYRYNKNPIEKGDQVFVNLSPSGDSTQTLFEYGVFVVDGSKFLIHLREPNSRLRRRFMAHLKIRKKMKLTEKFFFRLAGLPYFRVQALSELQIENLMKDVAENQTRLLEVKEAISSYTIHSKNVPDFSCKDEVVALNTMAVHFRDMLSEKSSSISEDEKLITKSTNFNRLSLAIAYRLRFKKLVTNALDMTSASSVETKRECLSQPKDEL</sequence>
<keyword evidence="1" id="KW-0812">Transmembrane</keyword>
<dbReference type="Pfam" id="PF09273">
    <property type="entry name" value="Rubis-subs-bind"/>
    <property type="match status" value="1"/>
</dbReference>
<dbReference type="SUPFAM" id="SSF82199">
    <property type="entry name" value="SET domain"/>
    <property type="match status" value="1"/>
</dbReference>
<evidence type="ECO:0000313" key="4">
    <source>
        <dbReference type="RefSeq" id="XP_031558502.1"/>
    </source>
</evidence>
<dbReference type="KEGG" id="aten:116294947"/>
<dbReference type="AlphaFoldDB" id="A0A6P8I0V0"/>
<gene>
    <name evidence="4" type="primary">LOC116294947</name>
</gene>
<feature type="domain" description="Rubisco LSMT substrate-binding" evidence="2">
    <location>
        <begin position="343"/>
        <end position="445"/>
    </location>
</feature>
<organism evidence="3 4">
    <name type="scientific">Actinia tenebrosa</name>
    <name type="common">Australian red waratah sea anemone</name>
    <dbReference type="NCBI Taxonomy" id="6105"/>
    <lineage>
        <taxon>Eukaryota</taxon>
        <taxon>Metazoa</taxon>
        <taxon>Cnidaria</taxon>
        <taxon>Anthozoa</taxon>
        <taxon>Hexacorallia</taxon>
        <taxon>Actiniaria</taxon>
        <taxon>Actiniidae</taxon>
        <taxon>Actinia</taxon>
    </lineage>
</organism>
<proteinExistence type="predicted"/>
<accession>A0A6P8I0V0</accession>
<evidence type="ECO:0000313" key="3">
    <source>
        <dbReference type="Proteomes" id="UP000515163"/>
    </source>
</evidence>
<dbReference type="OrthoDB" id="5951193at2759"/>
<dbReference type="InterPro" id="IPR050600">
    <property type="entry name" value="SETD3_SETD6_MTase"/>
</dbReference>
<dbReference type="InterPro" id="IPR046341">
    <property type="entry name" value="SET_dom_sf"/>
</dbReference>
<protein>
    <submittedName>
        <fullName evidence="4">Uncharacterized protein LOC116294947</fullName>
    </submittedName>
</protein>
<dbReference type="PANTHER" id="PTHR13271:SF143">
    <property type="entry name" value="SET DOMAIN-CONTAINING PROTEIN"/>
    <property type="match status" value="1"/>
</dbReference>
<dbReference type="GeneID" id="116294947"/>
<dbReference type="PANTHER" id="PTHR13271">
    <property type="entry name" value="UNCHARACTERIZED PUTATIVE METHYLTRANSFERASE"/>
    <property type="match status" value="1"/>
</dbReference>
<dbReference type="GO" id="GO:0016279">
    <property type="term" value="F:protein-lysine N-methyltransferase activity"/>
    <property type="evidence" value="ECO:0007669"/>
    <property type="project" value="TreeGrafter"/>
</dbReference>
<keyword evidence="3" id="KW-1185">Reference proteome</keyword>
<dbReference type="InterPro" id="IPR015353">
    <property type="entry name" value="Rubisco_LSMT_subst-bd"/>
</dbReference>